<dbReference type="NCBIfam" id="TIGR01549">
    <property type="entry name" value="HAD-SF-IA-v1"/>
    <property type="match status" value="1"/>
</dbReference>
<proteinExistence type="predicted"/>
<dbReference type="InterPro" id="IPR036412">
    <property type="entry name" value="HAD-like_sf"/>
</dbReference>
<name>G8QRM1_SPHPG</name>
<dbReference type="OrthoDB" id="9794086at2"/>
<dbReference type="Pfam" id="PF00702">
    <property type="entry name" value="Hydrolase"/>
    <property type="match status" value="1"/>
</dbReference>
<reference evidence="2 3" key="1">
    <citation type="submission" date="2011-11" db="EMBL/GenBank/DDBJ databases">
        <title>Complete sequence of Spirochaeta sp. grapes.</title>
        <authorList>
            <consortium name="US DOE Joint Genome Institute"/>
            <person name="Lucas S."/>
            <person name="Han J."/>
            <person name="Lapidus A."/>
            <person name="Cheng J.-F."/>
            <person name="Goodwin L."/>
            <person name="Pitluck S."/>
            <person name="Peters L."/>
            <person name="Ovchinnikova G."/>
            <person name="Munk A.C."/>
            <person name="Detter J.C."/>
            <person name="Han C."/>
            <person name="Tapia R."/>
            <person name="Land M."/>
            <person name="Hauser L."/>
            <person name="Kyrpides N."/>
            <person name="Ivanova N."/>
            <person name="Pagani I."/>
            <person name="Ritalahtilisa K."/>
            <person name="Loeffler F."/>
            <person name="Woyke T."/>
        </authorList>
    </citation>
    <scope>NUCLEOTIDE SEQUENCE [LARGE SCALE GENOMIC DNA]</scope>
    <source>
        <strain evidence="3">ATCC BAA-1885 / DSM 22778 / Grapes</strain>
    </source>
</reference>
<dbReference type="Gene3D" id="3.40.50.1000">
    <property type="entry name" value="HAD superfamily/HAD-like"/>
    <property type="match status" value="1"/>
</dbReference>
<dbReference type="SFLD" id="SFLDS00003">
    <property type="entry name" value="Haloacid_Dehalogenase"/>
    <property type="match status" value="1"/>
</dbReference>
<keyword evidence="1" id="KW-0378">Hydrolase</keyword>
<dbReference type="SUPFAM" id="SSF56784">
    <property type="entry name" value="HAD-like"/>
    <property type="match status" value="1"/>
</dbReference>
<dbReference type="HOGENOM" id="CLU_045011_8_3_12"/>
<dbReference type="PANTHER" id="PTHR43316">
    <property type="entry name" value="HYDROLASE, HALOACID DELAHOGENASE-RELATED"/>
    <property type="match status" value="1"/>
</dbReference>
<dbReference type="STRING" id="158190.SpiGrapes_2167"/>
<dbReference type="EMBL" id="CP003155">
    <property type="protein sequence ID" value="AEV29943.1"/>
    <property type="molecule type" value="Genomic_DNA"/>
</dbReference>
<accession>G8QRM1</accession>
<dbReference type="Proteomes" id="UP000005632">
    <property type="component" value="Chromosome"/>
</dbReference>
<dbReference type="Gene3D" id="1.10.150.520">
    <property type="match status" value="1"/>
</dbReference>
<dbReference type="InterPro" id="IPR051540">
    <property type="entry name" value="S-2-haloacid_dehalogenase"/>
</dbReference>
<dbReference type="KEGG" id="sgp:SpiGrapes_2167"/>
<organism evidence="2 3">
    <name type="scientific">Sphaerochaeta pleomorpha (strain ATCC BAA-1885 / DSM 22778 / Grapes)</name>
    <dbReference type="NCBI Taxonomy" id="158190"/>
    <lineage>
        <taxon>Bacteria</taxon>
        <taxon>Pseudomonadati</taxon>
        <taxon>Spirochaetota</taxon>
        <taxon>Spirochaetia</taxon>
        <taxon>Spirochaetales</taxon>
        <taxon>Sphaerochaetaceae</taxon>
        <taxon>Sphaerochaeta</taxon>
    </lineage>
</organism>
<dbReference type="InterPro" id="IPR023214">
    <property type="entry name" value="HAD_sf"/>
</dbReference>
<dbReference type="eggNOG" id="COG1011">
    <property type="taxonomic scope" value="Bacteria"/>
</dbReference>
<keyword evidence="3" id="KW-1185">Reference proteome</keyword>
<evidence type="ECO:0000313" key="3">
    <source>
        <dbReference type="Proteomes" id="UP000005632"/>
    </source>
</evidence>
<dbReference type="AlphaFoldDB" id="G8QRM1"/>
<gene>
    <name evidence="2" type="ordered locus">SpiGrapes_2167</name>
</gene>
<dbReference type="GO" id="GO:0016787">
    <property type="term" value="F:hydrolase activity"/>
    <property type="evidence" value="ECO:0007669"/>
    <property type="project" value="UniProtKB-KW"/>
</dbReference>
<evidence type="ECO:0000256" key="1">
    <source>
        <dbReference type="ARBA" id="ARBA00022801"/>
    </source>
</evidence>
<dbReference type="InterPro" id="IPR006439">
    <property type="entry name" value="HAD-SF_hydro_IA"/>
</dbReference>
<sequence>MGFLLDQGIKAIWLDIDGTLYPKRMLNWRMAKTVFPSVRLGLLFSSVRKEYRIRQDLVATDPPSREGLLIRQSGLVLEMMGKPITPENLETMKHRVNSQFYAKWEKSFLSIKPFSKLRDALSLAKSQGIFIGVFSDFPIAKKLQTLGIDDLVEVAISSEDSGYLKPSKRAFKFLLSHIDLKPEEILYVGDSYDKDILGAKQVGMHACLLSSSKGPFPEADLVVRSWEEFSSLVL</sequence>
<dbReference type="RefSeq" id="WP_014270784.1">
    <property type="nucleotide sequence ID" value="NC_016633.1"/>
</dbReference>
<evidence type="ECO:0000313" key="2">
    <source>
        <dbReference type="EMBL" id="AEV29943.1"/>
    </source>
</evidence>
<dbReference type="SFLD" id="SFLDG01129">
    <property type="entry name" value="C1.5:_HAD__Beta-PGM__Phosphata"/>
    <property type="match status" value="1"/>
</dbReference>
<protein>
    <submittedName>
        <fullName evidence="2">Haloacid dehalogenase superfamily enzyme, subfamily IA</fullName>
    </submittedName>
</protein>